<feature type="compositionally biased region" description="Basic residues" evidence="1">
    <location>
        <begin position="24"/>
        <end position="36"/>
    </location>
</feature>
<evidence type="ECO:0000256" key="2">
    <source>
        <dbReference type="SAM" id="Phobius"/>
    </source>
</evidence>
<gene>
    <name evidence="3" type="ORF">Ocin01_12116</name>
</gene>
<comment type="caution">
    <text evidence="3">The sequence shown here is derived from an EMBL/GenBank/DDBJ whole genome shotgun (WGS) entry which is preliminary data.</text>
</comment>
<reference evidence="3 4" key="1">
    <citation type="journal article" date="2016" name="Genome Biol. Evol.">
        <title>Gene Family Evolution Reflects Adaptation to Soil Environmental Stressors in the Genome of the Collembolan Orchesella cincta.</title>
        <authorList>
            <person name="Faddeeva-Vakhrusheva A."/>
            <person name="Derks M.F."/>
            <person name="Anvar S.Y."/>
            <person name="Agamennone V."/>
            <person name="Suring W."/>
            <person name="Smit S."/>
            <person name="van Straalen N.M."/>
            <person name="Roelofs D."/>
        </authorList>
    </citation>
    <scope>NUCLEOTIDE SEQUENCE [LARGE SCALE GENOMIC DNA]</scope>
    <source>
        <tissue evidence="3">Mixed pool</tissue>
    </source>
</reference>
<evidence type="ECO:0000313" key="3">
    <source>
        <dbReference type="EMBL" id="ODM94557.1"/>
    </source>
</evidence>
<feature type="transmembrane region" description="Helical" evidence="2">
    <location>
        <begin position="219"/>
        <end position="239"/>
    </location>
</feature>
<keyword evidence="2" id="KW-0472">Membrane</keyword>
<feature type="compositionally biased region" description="Polar residues" evidence="1">
    <location>
        <begin position="11"/>
        <end position="22"/>
    </location>
</feature>
<feature type="transmembrane region" description="Helical" evidence="2">
    <location>
        <begin position="251"/>
        <end position="274"/>
    </location>
</feature>
<feature type="transmembrane region" description="Helical" evidence="2">
    <location>
        <begin position="379"/>
        <end position="398"/>
    </location>
</feature>
<dbReference type="AlphaFoldDB" id="A0A1D2MNF0"/>
<evidence type="ECO:0000313" key="4">
    <source>
        <dbReference type="Proteomes" id="UP000094527"/>
    </source>
</evidence>
<sequence length="425" mass="48756">MKNKPGPKLSGRSSTVSLRSTPSAKKRRKERRKAKQQKSEDVLEQVNKPPPYKFVDTTLDLGEESETLEIYPTKSAPTVADIEDDLAREHEKEKLKFFNVPIKIYDPDKDAERDEGMKRQETTELNRYGSRVIMNTEGHVIGMEVRTDLIKDTKRKNITTEICQCIEREYGVSEGLKSNRKVRRRFMARVLFIEAAFRTPSILFYIVQSNFEGLHDFLYQQNLLTFFIICIIQGTRIASVMFSDIGRYEPCLTIITVLTVLGHSLLLTLLTAIMQSVQMYFTQYEEFEDPTSLLTVNIKKKTTEFSYPYCFCMGTAFQLILNCLLGSILMLSKKRMAEFGNSFLAVLAVATILWAGTCLSVVIFANHLVGIRVVTSWDFVQVVAASVCVCKWCMWRFFMLQELLRGKVTEVKETYHHVVALNFAI</sequence>
<keyword evidence="4" id="KW-1185">Reference proteome</keyword>
<keyword evidence="2" id="KW-1133">Transmembrane helix</keyword>
<evidence type="ECO:0000256" key="1">
    <source>
        <dbReference type="SAM" id="MobiDB-lite"/>
    </source>
</evidence>
<accession>A0A1D2MNF0</accession>
<proteinExistence type="predicted"/>
<keyword evidence="2" id="KW-0812">Transmembrane</keyword>
<feature type="transmembrane region" description="Helical" evidence="2">
    <location>
        <begin position="343"/>
        <end position="367"/>
    </location>
</feature>
<feature type="region of interest" description="Disordered" evidence="1">
    <location>
        <begin position="1"/>
        <end position="53"/>
    </location>
</feature>
<feature type="transmembrane region" description="Helical" evidence="2">
    <location>
        <begin position="306"/>
        <end position="331"/>
    </location>
</feature>
<name>A0A1D2MNF0_ORCCI</name>
<dbReference type="Proteomes" id="UP000094527">
    <property type="component" value="Unassembled WGS sequence"/>
</dbReference>
<feature type="transmembrane region" description="Helical" evidence="2">
    <location>
        <begin position="186"/>
        <end position="207"/>
    </location>
</feature>
<dbReference type="EMBL" id="LJIJ01000787">
    <property type="protein sequence ID" value="ODM94557.1"/>
    <property type="molecule type" value="Genomic_DNA"/>
</dbReference>
<organism evidence="3 4">
    <name type="scientific">Orchesella cincta</name>
    <name type="common">Springtail</name>
    <name type="synonym">Podura cincta</name>
    <dbReference type="NCBI Taxonomy" id="48709"/>
    <lineage>
        <taxon>Eukaryota</taxon>
        <taxon>Metazoa</taxon>
        <taxon>Ecdysozoa</taxon>
        <taxon>Arthropoda</taxon>
        <taxon>Hexapoda</taxon>
        <taxon>Collembola</taxon>
        <taxon>Entomobryomorpha</taxon>
        <taxon>Entomobryoidea</taxon>
        <taxon>Orchesellidae</taxon>
        <taxon>Orchesellinae</taxon>
        <taxon>Orchesella</taxon>
    </lineage>
</organism>
<protein>
    <submittedName>
        <fullName evidence="3">Uncharacterized protein</fullName>
    </submittedName>
</protein>